<dbReference type="InterPro" id="IPR012617">
    <property type="entry name" value="AATF_C"/>
</dbReference>
<name>A0A4S2JQW1_9HYME</name>
<feature type="region of interest" description="Disordered" evidence="5">
    <location>
        <begin position="14"/>
        <end position="148"/>
    </location>
</feature>
<dbReference type="GO" id="GO:0005730">
    <property type="term" value="C:nucleolus"/>
    <property type="evidence" value="ECO:0007669"/>
    <property type="project" value="TreeGrafter"/>
</dbReference>
<dbReference type="PANTHER" id="PTHR15565:SF0">
    <property type="entry name" value="PROTEIN AATF"/>
    <property type="match status" value="1"/>
</dbReference>
<keyword evidence="2 4" id="KW-0853">WD repeat</keyword>
<proteinExistence type="inferred from homology"/>
<evidence type="ECO:0000313" key="9">
    <source>
        <dbReference type="Proteomes" id="UP000310200"/>
    </source>
</evidence>
<evidence type="ECO:0000256" key="5">
    <source>
        <dbReference type="SAM" id="MobiDB-lite"/>
    </source>
</evidence>
<feature type="compositionally biased region" description="Acidic residues" evidence="5">
    <location>
        <begin position="272"/>
        <end position="285"/>
    </location>
</feature>
<dbReference type="InterPro" id="IPR001680">
    <property type="entry name" value="WD40_rpt"/>
</dbReference>
<accession>A0A4S2JQW1</accession>
<gene>
    <name evidence="8" type="ORF">DBV15_10119</name>
</gene>
<dbReference type="Proteomes" id="UP000310200">
    <property type="component" value="Unassembled WGS sequence"/>
</dbReference>
<organism evidence="8 9">
    <name type="scientific">Temnothorax longispinosus</name>
    <dbReference type="NCBI Taxonomy" id="300112"/>
    <lineage>
        <taxon>Eukaryota</taxon>
        <taxon>Metazoa</taxon>
        <taxon>Ecdysozoa</taxon>
        <taxon>Arthropoda</taxon>
        <taxon>Hexapoda</taxon>
        <taxon>Insecta</taxon>
        <taxon>Pterygota</taxon>
        <taxon>Neoptera</taxon>
        <taxon>Endopterygota</taxon>
        <taxon>Hymenoptera</taxon>
        <taxon>Apocrita</taxon>
        <taxon>Aculeata</taxon>
        <taxon>Formicoidea</taxon>
        <taxon>Formicidae</taxon>
        <taxon>Myrmicinae</taxon>
        <taxon>Temnothorax</taxon>
    </lineage>
</organism>
<evidence type="ECO:0000256" key="4">
    <source>
        <dbReference type="PROSITE-ProRule" id="PRU00221"/>
    </source>
</evidence>
<evidence type="ECO:0000256" key="3">
    <source>
        <dbReference type="ARBA" id="ARBA00022737"/>
    </source>
</evidence>
<dbReference type="PRINTS" id="PR00320">
    <property type="entry name" value="GPROTEINBRPT"/>
</dbReference>
<feature type="repeat" description="WD" evidence="4">
    <location>
        <begin position="584"/>
        <end position="625"/>
    </location>
</feature>
<dbReference type="Pfam" id="PF08164">
    <property type="entry name" value="TRAUB"/>
    <property type="match status" value="1"/>
</dbReference>
<dbReference type="PROSITE" id="PS50294">
    <property type="entry name" value="WD_REPEATS_REGION"/>
    <property type="match status" value="3"/>
</dbReference>
<dbReference type="InterPro" id="IPR019775">
    <property type="entry name" value="WD40_repeat_CS"/>
</dbReference>
<feature type="domain" description="AATF leucine zipper-containing" evidence="7">
    <location>
        <begin position="169"/>
        <end position="339"/>
    </location>
</feature>
<feature type="repeat" description="WD" evidence="4">
    <location>
        <begin position="770"/>
        <end position="803"/>
    </location>
</feature>
<dbReference type="Gene3D" id="2.130.10.10">
    <property type="entry name" value="YVTN repeat-like/Quinoprotein amine dehydrogenase"/>
    <property type="match status" value="2"/>
</dbReference>
<dbReference type="CDD" id="cd00200">
    <property type="entry name" value="WD40"/>
    <property type="match status" value="1"/>
</dbReference>
<evidence type="ECO:0000313" key="8">
    <source>
        <dbReference type="EMBL" id="TGZ37219.1"/>
    </source>
</evidence>
<feature type="repeat" description="WD" evidence="4">
    <location>
        <begin position="558"/>
        <end position="581"/>
    </location>
</feature>
<evidence type="ECO:0000259" key="7">
    <source>
        <dbReference type="Pfam" id="PF13339"/>
    </source>
</evidence>
<feature type="repeat" description="WD" evidence="4">
    <location>
        <begin position="728"/>
        <end position="769"/>
    </location>
</feature>
<comment type="caution">
    <text evidence="8">The sequence shown here is derived from an EMBL/GenBank/DDBJ whole genome shotgun (WGS) entry which is preliminary data.</text>
</comment>
<reference evidence="8 9" key="1">
    <citation type="journal article" date="2019" name="Philos. Trans. R. Soc. Lond., B, Biol. Sci.">
        <title>Ant behaviour and brain gene expression of defending hosts depend on the ecological success of the intruding social parasite.</title>
        <authorList>
            <person name="Kaur R."/>
            <person name="Stoldt M."/>
            <person name="Jongepier E."/>
            <person name="Feldmeyer B."/>
            <person name="Menzel F."/>
            <person name="Bornberg-Bauer E."/>
            <person name="Foitzik S."/>
        </authorList>
    </citation>
    <scope>NUCLEOTIDE SEQUENCE [LARGE SCALE GENOMIC DNA]</scope>
    <source>
        <tissue evidence="8">Whole body</tissue>
    </source>
</reference>
<dbReference type="SMART" id="SM00320">
    <property type="entry name" value="WD40"/>
    <property type="match status" value="6"/>
</dbReference>
<feature type="repeat" description="WD" evidence="4">
    <location>
        <begin position="678"/>
        <end position="710"/>
    </location>
</feature>
<keyword evidence="9" id="KW-1185">Reference proteome</keyword>
<dbReference type="InterPro" id="IPR039223">
    <property type="entry name" value="AATF/Bfr2"/>
</dbReference>
<feature type="region of interest" description="Disordered" evidence="5">
    <location>
        <begin position="268"/>
        <end position="289"/>
    </location>
</feature>
<protein>
    <submittedName>
        <fullName evidence="8">Protein AATF</fullName>
    </submittedName>
</protein>
<dbReference type="InterPro" id="IPR015943">
    <property type="entry name" value="WD40/YVTN_repeat-like_dom_sf"/>
</dbReference>
<comment type="similarity">
    <text evidence="1">Belongs to the AATF family.</text>
</comment>
<dbReference type="SUPFAM" id="SSF50978">
    <property type="entry name" value="WD40 repeat-like"/>
    <property type="match status" value="1"/>
</dbReference>
<dbReference type="PROSITE" id="PS50082">
    <property type="entry name" value="WD_REPEATS_2"/>
    <property type="match status" value="5"/>
</dbReference>
<keyword evidence="3" id="KW-0677">Repeat</keyword>
<dbReference type="EMBL" id="QBLH01003578">
    <property type="protein sequence ID" value="TGZ37219.1"/>
    <property type="molecule type" value="Genomic_DNA"/>
</dbReference>
<feature type="domain" description="Apoptosis-antagonizing transcription factor C-terminal" evidence="6">
    <location>
        <begin position="411"/>
        <end position="494"/>
    </location>
</feature>
<feature type="compositionally biased region" description="Basic and acidic residues" evidence="5">
    <location>
        <begin position="45"/>
        <end position="67"/>
    </location>
</feature>
<evidence type="ECO:0000256" key="1">
    <source>
        <dbReference type="ARBA" id="ARBA00008966"/>
    </source>
</evidence>
<dbReference type="PANTHER" id="PTHR15565">
    <property type="entry name" value="AATF PROTEIN APOPTOSIS ANTAGONIZING TRANSCRIPTION FACTOR"/>
    <property type="match status" value="1"/>
</dbReference>
<dbReference type="Pfam" id="PF13339">
    <property type="entry name" value="AATF-Che1"/>
    <property type="match status" value="1"/>
</dbReference>
<dbReference type="InterPro" id="IPR025160">
    <property type="entry name" value="AATF"/>
</dbReference>
<feature type="compositionally biased region" description="Acidic residues" evidence="5">
    <location>
        <begin position="79"/>
        <end position="105"/>
    </location>
</feature>
<dbReference type="Pfam" id="PF00400">
    <property type="entry name" value="WD40"/>
    <property type="match status" value="5"/>
</dbReference>
<evidence type="ECO:0000259" key="6">
    <source>
        <dbReference type="Pfam" id="PF08164"/>
    </source>
</evidence>
<dbReference type="InterPro" id="IPR036322">
    <property type="entry name" value="WD40_repeat_dom_sf"/>
</dbReference>
<sequence>MARKSLADKINALVTTKPDFGSDEEPEDTKAKVVEPYNESDVSDDEFRTSKIRRQNVDALDKVDKRYAGKKISRKDIYSDEDDNMSEDVGSEGSNEDAEDEEMDDTREQSNDDLGSNRKTNLKEGCTDVSESMSDLEDQDDDNIDINDPFYKRKDSTIRTMSETNVRAEIEKGNSVRNQLKLWESFLEMRIKLQKCVVISNQMPQYDTHRELRSDVVFVKKVNETKSKLTLIMENMLRLKDLLLKQYPETRDLCVDAVKRKTDKDMNVNTDSMDEEISSDTEDGVENGKHVSRDEDIEAVEESVPQKRLRYNDYEKVLQKDHDSYREYRNSVIKKWNDKTWIATSSLSKGSGQTTLKQIEFAMSDISKLRKRTQLKRSEYNVVGKSLSNEDNDGRRIQEYDVEIYDDDDFYHQLLRNLIEYKSSDVTDPIQLSKQWIQLQNMRKKMKRKIDTRATKGRKVRYNVHNKLINFMAPITVYDTWTDNAKNELYNSLFGKIKSTEEQMKHKMYSLIHKTENAHEDSIWTCGWGCPKRKRDIHPDNEDSRDSIRSNEDEIAEYLVTASVDDSVKVWELTDGALKLKHKLTGYSLGVVSIAISSDGSKCASSSLDSSLKLWDLHSGDKLLSIEVGPVDIWTLVFSPDDKFIVSGSHAGKIHLYGTDNGKQEQTLDTRGGKFTLSVAYSPDGKYIASGAIDGIINIFDVAYGKVLRTLEGHAMPISKDANLAGTMSGHASWVLGVAFSPDGQQFASSSSDHTVKIWELAQRQCLHTFREHKDQVWSVKYNPQRNNIIASVSEDKSINLYECPIYDK</sequence>
<feature type="compositionally biased region" description="Acidic residues" evidence="5">
    <location>
        <begin position="134"/>
        <end position="145"/>
    </location>
</feature>
<evidence type="ECO:0000256" key="2">
    <source>
        <dbReference type="ARBA" id="ARBA00022574"/>
    </source>
</evidence>
<dbReference type="AlphaFoldDB" id="A0A4S2JQW1"/>
<dbReference type="PROSITE" id="PS00678">
    <property type="entry name" value="WD_REPEATS_1"/>
    <property type="match status" value="2"/>
</dbReference>
<dbReference type="InterPro" id="IPR020472">
    <property type="entry name" value="WD40_PAC1"/>
</dbReference>
<dbReference type="GO" id="GO:0006357">
    <property type="term" value="P:regulation of transcription by RNA polymerase II"/>
    <property type="evidence" value="ECO:0007669"/>
    <property type="project" value="TreeGrafter"/>
</dbReference>
<dbReference type="STRING" id="300112.A0A4S2JQW1"/>